<dbReference type="EMBL" id="FXAO01000005">
    <property type="protein sequence ID" value="SMG37855.1"/>
    <property type="molecule type" value="Genomic_DNA"/>
</dbReference>
<organism evidence="1 2">
    <name type="scientific">Arenibacter troitsensis</name>
    <dbReference type="NCBI Taxonomy" id="188872"/>
    <lineage>
        <taxon>Bacteria</taxon>
        <taxon>Pseudomonadati</taxon>
        <taxon>Bacteroidota</taxon>
        <taxon>Flavobacteriia</taxon>
        <taxon>Flavobacteriales</taxon>
        <taxon>Flavobacteriaceae</taxon>
        <taxon>Arenibacter</taxon>
    </lineage>
</organism>
<keyword evidence="2" id="KW-1185">Reference proteome</keyword>
<proteinExistence type="predicted"/>
<evidence type="ECO:0000313" key="2">
    <source>
        <dbReference type="Proteomes" id="UP000193420"/>
    </source>
</evidence>
<sequence>MEFMYLFLFQMGHFHLNFVSSTMEVDDVRCFYRYGSPNLFIGIVQAYF</sequence>
<reference evidence="2" key="1">
    <citation type="submission" date="2017-04" db="EMBL/GenBank/DDBJ databases">
        <authorList>
            <person name="Varghese N."/>
            <person name="Submissions S."/>
        </authorList>
    </citation>
    <scope>NUCLEOTIDE SEQUENCE [LARGE SCALE GENOMIC DNA]</scope>
    <source>
        <strain evidence="2">DSM 19835</strain>
    </source>
</reference>
<evidence type="ECO:0000313" key="1">
    <source>
        <dbReference type="EMBL" id="SMG37855.1"/>
    </source>
</evidence>
<protein>
    <submittedName>
        <fullName evidence="1">Uncharacterized protein</fullName>
    </submittedName>
</protein>
<dbReference type="AlphaFoldDB" id="A0A1X7KBJ3"/>
<dbReference type="Proteomes" id="UP000193420">
    <property type="component" value="Unassembled WGS sequence"/>
</dbReference>
<gene>
    <name evidence="1" type="ORF">SAMN03080602_02675</name>
</gene>
<accession>A0A1X7KBJ3</accession>
<name>A0A1X7KBJ3_9FLAO</name>